<keyword evidence="2" id="KW-1185">Reference proteome</keyword>
<accession>A0A8D5FN92</accession>
<sequence length="106" mass="11968">MAQEGEEVAVEQNLALEQFFAGADLLIHDAQYTQEEYSSRINWGHTSIEYAIGAANRAGVKQLALFHHDPDRTDVQLDEFAQEYCQSGKYGETEIFLAREGMIIDL</sequence>
<name>A0A8D5FN92_9BACT</name>
<reference evidence="1" key="1">
    <citation type="submission" date="2020-09" db="EMBL/GenBank/DDBJ databases">
        <title>Desulfogranum mesoprofundum gen. nov., sp. nov., a novel mesophilic, sulfate-reducing chemolithoautotroph isolated from a deep-sea hydrothermal vent chimney in the Suiyo Seamount.</title>
        <authorList>
            <person name="Hashimoto Y."/>
            <person name="Nakagawa S."/>
        </authorList>
    </citation>
    <scope>NUCLEOTIDE SEQUENCE</scope>
    <source>
        <strain evidence="1">KT2</strain>
    </source>
</reference>
<dbReference type="Proteomes" id="UP000826725">
    <property type="component" value="Chromosome"/>
</dbReference>
<protein>
    <recommendedName>
        <fullName evidence="3">Metallo-beta-lactamase domain-containing protein</fullName>
    </recommendedName>
</protein>
<dbReference type="KEGG" id="dbk:DGMP_20420"/>
<organism evidence="1 2">
    <name type="scientific">Desulfomarina profundi</name>
    <dbReference type="NCBI Taxonomy" id="2772557"/>
    <lineage>
        <taxon>Bacteria</taxon>
        <taxon>Pseudomonadati</taxon>
        <taxon>Thermodesulfobacteriota</taxon>
        <taxon>Desulfobulbia</taxon>
        <taxon>Desulfobulbales</taxon>
        <taxon>Desulfobulbaceae</taxon>
        <taxon>Desulfomarina</taxon>
    </lineage>
</organism>
<dbReference type="AlphaFoldDB" id="A0A8D5FN92"/>
<evidence type="ECO:0000313" key="2">
    <source>
        <dbReference type="Proteomes" id="UP000826725"/>
    </source>
</evidence>
<proteinExistence type="predicted"/>
<evidence type="ECO:0000313" key="1">
    <source>
        <dbReference type="EMBL" id="BCL61349.1"/>
    </source>
</evidence>
<dbReference type="EMBL" id="AP024086">
    <property type="protein sequence ID" value="BCL61349.1"/>
    <property type="molecule type" value="Genomic_DNA"/>
</dbReference>
<evidence type="ECO:0008006" key="3">
    <source>
        <dbReference type="Google" id="ProtNLM"/>
    </source>
</evidence>
<gene>
    <name evidence="1" type="ORF">DGMP_20420</name>
</gene>